<dbReference type="InterPro" id="IPR049220">
    <property type="entry name" value="DUF6868"/>
</dbReference>
<accession>A0AA43TK38</accession>
<feature type="domain" description="DUF6868" evidence="2">
    <location>
        <begin position="2"/>
        <end position="80"/>
    </location>
</feature>
<organism evidence="3 4">
    <name type="scientific">Candidatus Methylobacter titanis</name>
    <dbReference type="NCBI Taxonomy" id="3053457"/>
    <lineage>
        <taxon>Bacteria</taxon>
        <taxon>Pseudomonadati</taxon>
        <taxon>Pseudomonadota</taxon>
        <taxon>Gammaproteobacteria</taxon>
        <taxon>Methylococcales</taxon>
        <taxon>Methylococcaceae</taxon>
        <taxon>Methylobacter</taxon>
    </lineage>
</organism>
<keyword evidence="1" id="KW-0812">Transmembrane</keyword>
<keyword evidence="1" id="KW-0472">Membrane</keyword>
<protein>
    <recommendedName>
        <fullName evidence="2">DUF6868 domain-containing protein</fullName>
    </recommendedName>
</protein>
<sequence length="81" mass="9748">MMTIEMLRGFLGWATLINFGFVCYWFFFIMFAHDWAYRLHSRWFTLSVERFDSIHYAGMALYKMGILMFNLVPYLALLIIS</sequence>
<feature type="transmembrane region" description="Helical" evidence="1">
    <location>
        <begin position="53"/>
        <end position="80"/>
    </location>
</feature>
<keyword evidence="4" id="KW-1185">Reference proteome</keyword>
<name>A0AA43TK38_9GAMM</name>
<feature type="transmembrane region" description="Helical" evidence="1">
    <location>
        <begin position="12"/>
        <end position="33"/>
    </location>
</feature>
<evidence type="ECO:0000313" key="3">
    <source>
        <dbReference type="EMBL" id="MDI1230861.1"/>
    </source>
</evidence>
<comment type="caution">
    <text evidence="3">The sequence shown here is derived from an EMBL/GenBank/DDBJ whole genome shotgun (WGS) entry which is preliminary data.</text>
</comment>
<gene>
    <name evidence="3" type="ORF">PSU93_06920</name>
</gene>
<reference evidence="3" key="1">
    <citation type="submission" date="2023-01" db="EMBL/GenBank/DDBJ databases">
        <title>Biogeochemical cycle of methane in antarctic sediments.</title>
        <authorList>
            <person name="Roldan D.M."/>
            <person name="Menes R.J."/>
        </authorList>
    </citation>
    <scope>NUCLEOTIDE SEQUENCE [LARGE SCALE GENOMIC DNA]</scope>
    <source>
        <strain evidence="3">K-2018 MAG008</strain>
    </source>
</reference>
<evidence type="ECO:0000313" key="4">
    <source>
        <dbReference type="Proteomes" id="UP001160519"/>
    </source>
</evidence>
<dbReference type="EMBL" id="JAQSDF010000016">
    <property type="protein sequence ID" value="MDI1230861.1"/>
    <property type="molecule type" value="Genomic_DNA"/>
</dbReference>
<dbReference type="AlphaFoldDB" id="A0AA43TK38"/>
<evidence type="ECO:0000259" key="2">
    <source>
        <dbReference type="Pfam" id="PF21742"/>
    </source>
</evidence>
<proteinExistence type="predicted"/>
<keyword evidence="1" id="KW-1133">Transmembrane helix</keyword>
<evidence type="ECO:0000256" key="1">
    <source>
        <dbReference type="SAM" id="Phobius"/>
    </source>
</evidence>
<dbReference type="Pfam" id="PF21742">
    <property type="entry name" value="DUF6868"/>
    <property type="match status" value="1"/>
</dbReference>
<dbReference type="Proteomes" id="UP001160519">
    <property type="component" value="Unassembled WGS sequence"/>
</dbReference>